<dbReference type="InterPro" id="IPR050277">
    <property type="entry name" value="Sodium:Solute_Symporter"/>
</dbReference>
<feature type="transmembrane region" description="Helical" evidence="13">
    <location>
        <begin position="508"/>
        <end position="525"/>
    </location>
</feature>
<feature type="transmembrane region" description="Helical" evidence="13">
    <location>
        <begin position="270"/>
        <end position="291"/>
    </location>
</feature>
<dbReference type="GO" id="GO:0006847">
    <property type="term" value="P:plasma membrane acetate transport"/>
    <property type="evidence" value="ECO:0007669"/>
    <property type="project" value="TreeGrafter"/>
</dbReference>
<comment type="subcellular location">
    <subcellularLocation>
        <location evidence="1">Cell membrane</location>
        <topology evidence="1">Multi-pass membrane protein</topology>
    </subcellularLocation>
</comment>
<dbReference type="Pfam" id="PF00474">
    <property type="entry name" value="SSF"/>
    <property type="match status" value="1"/>
</dbReference>
<name>B1G9J7_PARG4</name>
<evidence type="ECO:0000256" key="13">
    <source>
        <dbReference type="SAM" id="Phobius"/>
    </source>
</evidence>
<feature type="transmembrane region" description="Helical" evidence="13">
    <location>
        <begin position="470"/>
        <end position="488"/>
    </location>
</feature>
<keyword evidence="6" id="KW-0769">Symport</keyword>
<dbReference type="RefSeq" id="WP_006052606.1">
    <property type="nucleotide sequence ID" value="NZ_ABLD01000032.1"/>
</dbReference>
<evidence type="ECO:0000313" key="16">
    <source>
        <dbReference type="Proteomes" id="UP000005045"/>
    </source>
</evidence>
<gene>
    <name evidence="15" type="ORF">BgramDRAFT_6039</name>
</gene>
<feature type="transmembrane region" description="Helical" evidence="13">
    <location>
        <begin position="80"/>
        <end position="102"/>
    </location>
</feature>
<dbReference type="Proteomes" id="UP000005045">
    <property type="component" value="Unassembled WGS sequence"/>
</dbReference>
<dbReference type="PANTHER" id="PTHR48086">
    <property type="entry name" value="SODIUM/PROLINE SYMPORTER-RELATED"/>
    <property type="match status" value="1"/>
</dbReference>
<feature type="transmembrane region" description="Helical" evidence="13">
    <location>
        <begin position="188"/>
        <end position="207"/>
    </location>
</feature>
<evidence type="ECO:0000256" key="3">
    <source>
        <dbReference type="ARBA" id="ARBA00022448"/>
    </source>
</evidence>
<dbReference type="AlphaFoldDB" id="B1G9J7"/>
<organism evidence="15 16">
    <name type="scientific">Paraburkholderia graminis (strain ATCC 700544 / DSM 17151 / LMG 18924 / NCIMB 13744 / C4D1M)</name>
    <dbReference type="NCBI Taxonomy" id="396598"/>
    <lineage>
        <taxon>Bacteria</taxon>
        <taxon>Pseudomonadati</taxon>
        <taxon>Pseudomonadota</taxon>
        <taxon>Betaproteobacteria</taxon>
        <taxon>Burkholderiales</taxon>
        <taxon>Burkholderiaceae</taxon>
        <taxon>Paraburkholderia</taxon>
    </lineage>
</organism>
<dbReference type="PANTHER" id="PTHR48086:SF6">
    <property type="entry name" value="CATION_ACETATE SYMPORTER ACTP"/>
    <property type="match status" value="1"/>
</dbReference>
<keyword evidence="8" id="KW-0915">Sodium</keyword>
<feature type="chain" id="PRO_5044481774" evidence="14">
    <location>
        <begin position="28"/>
        <end position="559"/>
    </location>
</feature>
<keyword evidence="16" id="KW-1185">Reference proteome</keyword>
<evidence type="ECO:0000256" key="9">
    <source>
        <dbReference type="ARBA" id="ARBA00023065"/>
    </source>
</evidence>
<dbReference type="CDD" id="cd11480">
    <property type="entry name" value="SLC5sbd_u4"/>
    <property type="match status" value="1"/>
</dbReference>
<dbReference type="OrthoDB" id="9764416at2"/>
<evidence type="ECO:0000256" key="6">
    <source>
        <dbReference type="ARBA" id="ARBA00022847"/>
    </source>
</evidence>
<dbReference type="GO" id="GO:0006814">
    <property type="term" value="P:sodium ion transport"/>
    <property type="evidence" value="ECO:0007669"/>
    <property type="project" value="UniProtKB-KW"/>
</dbReference>
<protein>
    <submittedName>
        <fullName evidence="15">SSS sodium solute transporter superfamily</fullName>
    </submittedName>
</protein>
<feature type="transmembrane region" description="Helical" evidence="13">
    <location>
        <begin position="37"/>
        <end position="59"/>
    </location>
</feature>
<accession>B1G9J7</accession>
<dbReference type="GO" id="GO:0015123">
    <property type="term" value="F:acetate transmembrane transporter activity"/>
    <property type="evidence" value="ECO:0007669"/>
    <property type="project" value="TreeGrafter"/>
</dbReference>
<keyword evidence="7 13" id="KW-1133">Transmembrane helix</keyword>
<feature type="transmembrane region" description="Helical" evidence="13">
    <location>
        <begin position="149"/>
        <end position="168"/>
    </location>
</feature>
<feature type="transmembrane region" description="Helical" evidence="13">
    <location>
        <begin position="303"/>
        <end position="328"/>
    </location>
</feature>
<feature type="transmembrane region" description="Helical" evidence="13">
    <location>
        <begin position="214"/>
        <end position="235"/>
    </location>
</feature>
<keyword evidence="9" id="KW-0406">Ion transport</keyword>
<comment type="caution">
    <text evidence="15">The sequence shown here is derived from an EMBL/GenBank/DDBJ whole genome shotgun (WGS) entry which is preliminary data.</text>
</comment>
<dbReference type="InterPro" id="IPR001734">
    <property type="entry name" value="Na/solute_symporter"/>
</dbReference>
<evidence type="ECO:0000256" key="1">
    <source>
        <dbReference type="ARBA" id="ARBA00004651"/>
    </source>
</evidence>
<evidence type="ECO:0000256" key="12">
    <source>
        <dbReference type="RuleBase" id="RU362091"/>
    </source>
</evidence>
<feature type="transmembrane region" description="Helical" evidence="13">
    <location>
        <begin position="363"/>
        <end position="393"/>
    </location>
</feature>
<dbReference type="Gene3D" id="1.20.1730.10">
    <property type="entry name" value="Sodium/glucose cotransporter"/>
    <property type="match status" value="1"/>
</dbReference>
<keyword evidence="10 13" id="KW-0472">Membrane</keyword>
<dbReference type="PROSITE" id="PS00456">
    <property type="entry name" value="NA_SOLUT_SYMP_1"/>
    <property type="match status" value="1"/>
</dbReference>
<evidence type="ECO:0000256" key="11">
    <source>
        <dbReference type="ARBA" id="ARBA00023201"/>
    </source>
</evidence>
<dbReference type="InterPro" id="IPR038377">
    <property type="entry name" value="Na/Glc_symporter_sf"/>
</dbReference>
<comment type="similarity">
    <text evidence="2 12">Belongs to the sodium:solute symporter (SSF) (TC 2.A.21) family.</text>
</comment>
<evidence type="ECO:0000256" key="10">
    <source>
        <dbReference type="ARBA" id="ARBA00023136"/>
    </source>
</evidence>
<dbReference type="GO" id="GO:0015293">
    <property type="term" value="F:symporter activity"/>
    <property type="evidence" value="ECO:0007669"/>
    <property type="project" value="UniProtKB-KW"/>
</dbReference>
<keyword evidence="5 13" id="KW-0812">Transmembrane</keyword>
<dbReference type="GO" id="GO:0005886">
    <property type="term" value="C:plasma membrane"/>
    <property type="evidence" value="ECO:0007669"/>
    <property type="project" value="UniProtKB-SubCell"/>
</dbReference>
<keyword evidence="14" id="KW-0732">Signal</keyword>
<keyword evidence="3" id="KW-0813">Transport</keyword>
<evidence type="ECO:0000256" key="7">
    <source>
        <dbReference type="ARBA" id="ARBA00022989"/>
    </source>
</evidence>
<keyword evidence="11" id="KW-0739">Sodium transport</keyword>
<dbReference type="EMBL" id="ABLD01000032">
    <property type="protein sequence ID" value="EDT07188.1"/>
    <property type="molecule type" value="Genomic_DNA"/>
</dbReference>
<evidence type="ECO:0000256" key="2">
    <source>
        <dbReference type="ARBA" id="ARBA00006434"/>
    </source>
</evidence>
<evidence type="ECO:0000256" key="4">
    <source>
        <dbReference type="ARBA" id="ARBA00022475"/>
    </source>
</evidence>
<evidence type="ECO:0000256" key="14">
    <source>
        <dbReference type="SAM" id="SignalP"/>
    </source>
</evidence>
<feature type="signal peptide" evidence="14">
    <location>
        <begin position="1"/>
        <end position="27"/>
    </location>
</feature>
<dbReference type="NCBIfam" id="NF006903">
    <property type="entry name" value="PRK09395.1"/>
    <property type="match status" value="1"/>
</dbReference>
<feature type="transmembrane region" description="Helical" evidence="13">
    <location>
        <begin position="439"/>
        <end position="458"/>
    </location>
</feature>
<reference evidence="15 16" key="1">
    <citation type="submission" date="2008-03" db="EMBL/GenBank/DDBJ databases">
        <title>Sequencing of the draft genome and assembly of Burkholderia graminis C4D1M.</title>
        <authorList>
            <consortium name="US DOE Joint Genome Institute (JGI-PGF)"/>
            <person name="Copeland A."/>
            <person name="Lucas S."/>
            <person name="Lapidus A."/>
            <person name="Glavina del Rio T."/>
            <person name="Dalin E."/>
            <person name="Tice H."/>
            <person name="Bruce D."/>
            <person name="Goodwin L."/>
            <person name="Pitluck S."/>
            <person name="Larimer F."/>
            <person name="Land M.L."/>
            <person name="Hauser L."/>
            <person name="Tiedje J."/>
            <person name="Richardson P."/>
        </authorList>
    </citation>
    <scope>NUCLEOTIDE SEQUENCE [LARGE SCALE GENOMIC DNA]</scope>
    <source>
        <strain evidence="16">ATCC 700544 / DSM 17151 / LMG 18924 / NCIMB 13744 / C4D1M</strain>
    </source>
</reference>
<evidence type="ECO:0000256" key="8">
    <source>
        <dbReference type="ARBA" id="ARBA00023053"/>
    </source>
</evidence>
<evidence type="ECO:0000313" key="15">
    <source>
        <dbReference type="EMBL" id="EDT07188.1"/>
    </source>
</evidence>
<sequence length="559" mass="59204">MNLDQTKRAVALIASAGLMSLPQGAAAAQQGDGRPLNVVAIGIFFVFVGITFAITWWAAKRTKTAKDFFSAGAGISGLQNGLAVAGDYLSAATMLGVVSLVYARGYDGLLYCIGFFIGWPVMLLLMAERVRNLGRYTYVDIIAYRLDHVGVRCMAALGSLTVVFFYLIVQMVGAGELVQLMFGLQYNYAIISVGILMIVYVTFGGMIATTWVQLIKAVLIMFGATLLMVLALAHFNFDFESLAQKAVQVHAGGNAIMGPGGLFSDPVSSLSLSLATVFGLCGMPHILMRFFTVPNAREARTSVLVAATCIGYMFVAMFVIGLASIVIVSTDGRFFEGGHAGGKLLGGSNMVALHLATAMGGNLFLGFLAAVMFATILAVVSGLALAGASSISHDIYVNVLRRKTTVSGEAEVRLTRKVTIVIGIVAVLLGIVFRGQNVAFLVSLAFNVAASANFPPLLTSMYWRGVTARGVMWGGLAGLVSSVGMVILSPAVWKTVLGHSHAIFPYDHSALFSMPLAFLVIYVVSKLDRSPAAERAKLAFDLQMVRAQTGLGAEGASQH</sequence>
<evidence type="ECO:0000256" key="5">
    <source>
        <dbReference type="ARBA" id="ARBA00022692"/>
    </source>
</evidence>
<feature type="transmembrane region" description="Helical" evidence="13">
    <location>
        <begin position="414"/>
        <end position="433"/>
    </location>
</feature>
<dbReference type="PROSITE" id="PS50283">
    <property type="entry name" value="NA_SOLUT_SYMP_3"/>
    <property type="match status" value="1"/>
</dbReference>
<keyword evidence="4" id="KW-1003">Cell membrane</keyword>
<dbReference type="InterPro" id="IPR018212">
    <property type="entry name" value="Na/solute_symporter_CS"/>
</dbReference>
<proteinExistence type="inferred from homology"/>
<feature type="transmembrane region" description="Helical" evidence="13">
    <location>
        <begin position="108"/>
        <end position="128"/>
    </location>
</feature>